<dbReference type="Gene3D" id="3.30.56.10">
    <property type="match status" value="2"/>
</dbReference>
<evidence type="ECO:0000256" key="14">
    <source>
        <dbReference type="ARBA" id="ARBA00049255"/>
    </source>
</evidence>
<dbReference type="PANTHER" id="PTHR10947:SF0">
    <property type="entry name" value="PHENYLALANINE--TRNA LIGASE BETA SUBUNIT"/>
    <property type="match status" value="1"/>
</dbReference>
<dbReference type="InterPro" id="IPR005121">
    <property type="entry name" value="Fdx_antiC-bd"/>
</dbReference>
<keyword evidence="13 15" id="KW-0030">Aminoacyl-tRNA synthetase</keyword>
<keyword evidence="5 16" id="KW-0820">tRNA-binding</keyword>
<dbReference type="EC" id="6.1.1.20" evidence="15"/>
<keyword evidence="12 15" id="KW-0648">Protein biosynthesis</keyword>
<dbReference type="FunFam" id="3.30.930.10:FF:000022">
    <property type="entry name" value="Phenylalanine--tRNA ligase beta subunit"/>
    <property type="match status" value="1"/>
</dbReference>
<dbReference type="InterPro" id="IPR045060">
    <property type="entry name" value="Phe-tRNA-ligase_IIc_bsu"/>
</dbReference>
<comment type="similarity">
    <text evidence="2 15">Belongs to the phenylalanyl-tRNA synthetase beta subunit family. Type 1 subfamily.</text>
</comment>
<dbReference type="PROSITE" id="PS51447">
    <property type="entry name" value="FDX_ACB"/>
    <property type="match status" value="1"/>
</dbReference>
<dbReference type="EMBL" id="JAAMOW010000002">
    <property type="protein sequence ID" value="NGY03843.1"/>
    <property type="molecule type" value="Genomic_DNA"/>
</dbReference>
<dbReference type="FunFam" id="3.30.70.380:FF:000001">
    <property type="entry name" value="Phenylalanine--tRNA ligase beta subunit"/>
    <property type="match status" value="1"/>
</dbReference>
<dbReference type="FunFam" id="2.40.50.140:FF:000045">
    <property type="entry name" value="Phenylalanine--tRNA ligase beta subunit"/>
    <property type="match status" value="1"/>
</dbReference>
<feature type="binding site" evidence="15">
    <location>
        <position position="453"/>
    </location>
    <ligand>
        <name>Mg(2+)</name>
        <dbReference type="ChEBI" id="CHEBI:18420"/>
        <note>shared with alpha subunit</note>
    </ligand>
</feature>
<evidence type="ECO:0000256" key="3">
    <source>
        <dbReference type="ARBA" id="ARBA00011209"/>
    </source>
</evidence>
<keyword evidence="21" id="KW-1185">Reference proteome</keyword>
<dbReference type="RefSeq" id="WP_166251963.1">
    <property type="nucleotide sequence ID" value="NZ_JAAMOW010000002.1"/>
</dbReference>
<dbReference type="InterPro" id="IPR009061">
    <property type="entry name" value="DNA-bd_dom_put_sf"/>
</dbReference>
<evidence type="ECO:0000256" key="12">
    <source>
        <dbReference type="ARBA" id="ARBA00022917"/>
    </source>
</evidence>
<dbReference type="SUPFAM" id="SSF54991">
    <property type="entry name" value="Anticodon-binding domain of PheRS"/>
    <property type="match status" value="1"/>
</dbReference>
<dbReference type="GO" id="GO:0000049">
    <property type="term" value="F:tRNA binding"/>
    <property type="evidence" value="ECO:0007669"/>
    <property type="project" value="UniProtKB-UniRule"/>
</dbReference>
<dbReference type="SMART" id="SM00874">
    <property type="entry name" value="B5"/>
    <property type="match status" value="1"/>
</dbReference>
<dbReference type="Pfam" id="PF03484">
    <property type="entry name" value="B5"/>
    <property type="match status" value="1"/>
</dbReference>
<dbReference type="NCBIfam" id="TIGR00472">
    <property type="entry name" value="pheT_bact"/>
    <property type="match status" value="1"/>
</dbReference>
<dbReference type="Gene3D" id="3.50.40.10">
    <property type="entry name" value="Phenylalanyl-trna Synthetase, Chain B, domain 3"/>
    <property type="match status" value="1"/>
</dbReference>
<dbReference type="GO" id="GO:0000287">
    <property type="term" value="F:magnesium ion binding"/>
    <property type="evidence" value="ECO:0007669"/>
    <property type="project" value="UniProtKB-UniRule"/>
</dbReference>
<evidence type="ECO:0000256" key="4">
    <source>
        <dbReference type="ARBA" id="ARBA00022490"/>
    </source>
</evidence>
<proteinExistence type="inferred from homology"/>
<comment type="catalytic activity">
    <reaction evidence="14 15">
        <text>tRNA(Phe) + L-phenylalanine + ATP = L-phenylalanyl-tRNA(Phe) + AMP + diphosphate + H(+)</text>
        <dbReference type="Rhea" id="RHEA:19413"/>
        <dbReference type="Rhea" id="RHEA-COMP:9668"/>
        <dbReference type="Rhea" id="RHEA-COMP:9699"/>
        <dbReference type="ChEBI" id="CHEBI:15378"/>
        <dbReference type="ChEBI" id="CHEBI:30616"/>
        <dbReference type="ChEBI" id="CHEBI:33019"/>
        <dbReference type="ChEBI" id="CHEBI:58095"/>
        <dbReference type="ChEBI" id="CHEBI:78442"/>
        <dbReference type="ChEBI" id="CHEBI:78531"/>
        <dbReference type="ChEBI" id="CHEBI:456215"/>
        <dbReference type="EC" id="6.1.1.20"/>
    </reaction>
</comment>
<dbReference type="AlphaFoldDB" id="A0A6M2BP96"/>
<dbReference type="SUPFAM" id="SSF56037">
    <property type="entry name" value="PheT/TilS domain"/>
    <property type="match status" value="1"/>
</dbReference>
<dbReference type="PROSITE" id="PS51483">
    <property type="entry name" value="B5"/>
    <property type="match status" value="1"/>
</dbReference>
<feature type="binding site" evidence="15">
    <location>
        <position position="463"/>
    </location>
    <ligand>
        <name>Mg(2+)</name>
        <dbReference type="ChEBI" id="CHEBI:18420"/>
        <note>shared with alpha subunit</note>
    </ligand>
</feature>
<evidence type="ECO:0000256" key="10">
    <source>
        <dbReference type="ARBA" id="ARBA00022842"/>
    </source>
</evidence>
<dbReference type="SUPFAM" id="SSF46955">
    <property type="entry name" value="Putative DNA-binding domain"/>
    <property type="match status" value="1"/>
</dbReference>
<comment type="subcellular location">
    <subcellularLocation>
        <location evidence="1 15">Cytoplasm</location>
    </subcellularLocation>
</comment>
<evidence type="ECO:0000256" key="15">
    <source>
        <dbReference type="HAMAP-Rule" id="MF_00283"/>
    </source>
</evidence>
<dbReference type="InterPro" id="IPR033714">
    <property type="entry name" value="tRNA_bind_bactPheRS"/>
</dbReference>
<dbReference type="InterPro" id="IPR041616">
    <property type="entry name" value="PheRS_beta_core"/>
</dbReference>
<evidence type="ECO:0000259" key="17">
    <source>
        <dbReference type="PROSITE" id="PS50886"/>
    </source>
</evidence>
<keyword evidence="10 15" id="KW-0460">Magnesium</keyword>
<dbReference type="Gene3D" id="3.30.70.380">
    <property type="entry name" value="Ferrodoxin-fold anticodon-binding domain"/>
    <property type="match status" value="1"/>
</dbReference>
<evidence type="ECO:0000256" key="5">
    <source>
        <dbReference type="ARBA" id="ARBA00022555"/>
    </source>
</evidence>
<dbReference type="Pfam" id="PF17759">
    <property type="entry name" value="tRNA_synthFbeta"/>
    <property type="match status" value="1"/>
</dbReference>
<dbReference type="SUPFAM" id="SSF55681">
    <property type="entry name" value="Class II aaRS and biotin synthetases"/>
    <property type="match status" value="1"/>
</dbReference>
<dbReference type="InterPro" id="IPR005147">
    <property type="entry name" value="tRNA_synthase_B5-dom"/>
</dbReference>
<feature type="domain" description="FDX-ACB" evidence="18">
    <location>
        <begin position="695"/>
        <end position="788"/>
    </location>
</feature>
<feature type="binding site" evidence="15">
    <location>
        <position position="462"/>
    </location>
    <ligand>
        <name>Mg(2+)</name>
        <dbReference type="ChEBI" id="CHEBI:18420"/>
        <note>shared with alpha subunit</note>
    </ligand>
</feature>
<protein>
    <recommendedName>
        <fullName evidence="15">Phenylalanine--tRNA ligase beta subunit</fullName>
        <ecNumber evidence="15">6.1.1.20</ecNumber>
    </recommendedName>
    <alternativeName>
        <fullName evidence="15">Phenylalanyl-tRNA synthetase beta subunit</fullName>
        <shortName evidence="15">PheRS</shortName>
    </alternativeName>
</protein>
<dbReference type="CDD" id="cd00769">
    <property type="entry name" value="PheRS_beta_core"/>
    <property type="match status" value="1"/>
</dbReference>
<evidence type="ECO:0000256" key="1">
    <source>
        <dbReference type="ARBA" id="ARBA00004496"/>
    </source>
</evidence>
<dbReference type="InterPro" id="IPR036690">
    <property type="entry name" value="Fdx_antiC-bd_sf"/>
</dbReference>
<comment type="cofactor">
    <cofactor evidence="15">
        <name>Mg(2+)</name>
        <dbReference type="ChEBI" id="CHEBI:18420"/>
    </cofactor>
    <text evidence="15">Binds 2 magnesium ions per tetramer.</text>
</comment>
<keyword evidence="8 15" id="KW-0547">Nucleotide-binding</keyword>
<organism evidence="20 21">
    <name type="scientific">Solimonas terrae</name>
    <dbReference type="NCBI Taxonomy" id="1396819"/>
    <lineage>
        <taxon>Bacteria</taxon>
        <taxon>Pseudomonadati</taxon>
        <taxon>Pseudomonadota</taxon>
        <taxon>Gammaproteobacteria</taxon>
        <taxon>Nevskiales</taxon>
        <taxon>Nevskiaceae</taxon>
        <taxon>Solimonas</taxon>
    </lineage>
</organism>
<dbReference type="InterPro" id="IPR012340">
    <property type="entry name" value="NA-bd_OB-fold"/>
</dbReference>
<reference evidence="20 21" key="1">
    <citation type="journal article" date="2014" name="Int. J. Syst. Evol. Microbiol.">
        <title>Solimonas terrae sp. nov., isolated from soil.</title>
        <authorList>
            <person name="Kim S.J."/>
            <person name="Moon J.Y."/>
            <person name="Weon H.Y."/>
            <person name="Ahn J.H."/>
            <person name="Chen W.M."/>
            <person name="Kwon S.W."/>
        </authorList>
    </citation>
    <scope>NUCLEOTIDE SEQUENCE [LARGE SCALE GENOMIC DNA]</scope>
    <source>
        <strain evidence="20 21">KIS83-12</strain>
    </source>
</reference>
<dbReference type="FunFam" id="3.50.40.10:FF:000001">
    <property type="entry name" value="Phenylalanine--tRNA ligase beta subunit"/>
    <property type="match status" value="1"/>
</dbReference>
<dbReference type="SMART" id="SM00896">
    <property type="entry name" value="FDX-ACB"/>
    <property type="match status" value="1"/>
</dbReference>
<dbReference type="SUPFAM" id="SSF50249">
    <property type="entry name" value="Nucleic acid-binding proteins"/>
    <property type="match status" value="1"/>
</dbReference>
<evidence type="ECO:0000313" key="20">
    <source>
        <dbReference type="EMBL" id="NGY03843.1"/>
    </source>
</evidence>
<dbReference type="PANTHER" id="PTHR10947">
    <property type="entry name" value="PHENYLALANYL-TRNA SYNTHETASE BETA CHAIN AND LEUCINE-RICH REPEAT-CONTAINING PROTEIN 47"/>
    <property type="match status" value="1"/>
</dbReference>
<keyword evidence="7 15" id="KW-0479">Metal-binding</keyword>
<keyword evidence="6 15" id="KW-0436">Ligase</keyword>
<feature type="domain" description="TRNA-binding" evidence="17">
    <location>
        <begin position="39"/>
        <end position="148"/>
    </location>
</feature>
<dbReference type="Pfam" id="PF01588">
    <property type="entry name" value="tRNA_bind"/>
    <property type="match status" value="1"/>
</dbReference>
<dbReference type="SMART" id="SM00873">
    <property type="entry name" value="B3_4"/>
    <property type="match status" value="1"/>
</dbReference>
<evidence type="ECO:0000256" key="9">
    <source>
        <dbReference type="ARBA" id="ARBA00022840"/>
    </source>
</evidence>
<name>A0A6M2BP96_9GAMM</name>
<evidence type="ECO:0000256" key="11">
    <source>
        <dbReference type="ARBA" id="ARBA00022884"/>
    </source>
</evidence>
<dbReference type="CDD" id="cd02796">
    <property type="entry name" value="tRNA_bind_bactPheRS"/>
    <property type="match status" value="1"/>
</dbReference>
<evidence type="ECO:0000256" key="8">
    <source>
        <dbReference type="ARBA" id="ARBA00022741"/>
    </source>
</evidence>
<dbReference type="InterPro" id="IPR020825">
    <property type="entry name" value="Phe-tRNA_synthase-like_B3/B4"/>
</dbReference>
<dbReference type="InterPro" id="IPR002547">
    <property type="entry name" value="tRNA-bd_dom"/>
</dbReference>
<dbReference type="GO" id="GO:0004826">
    <property type="term" value="F:phenylalanine-tRNA ligase activity"/>
    <property type="evidence" value="ECO:0007669"/>
    <property type="project" value="UniProtKB-UniRule"/>
</dbReference>
<dbReference type="Proteomes" id="UP000472676">
    <property type="component" value="Unassembled WGS sequence"/>
</dbReference>
<feature type="domain" description="B5" evidence="19">
    <location>
        <begin position="399"/>
        <end position="475"/>
    </location>
</feature>
<gene>
    <name evidence="15" type="primary">pheT</name>
    <name evidence="20" type="ORF">G7Y85_03635</name>
</gene>
<comment type="caution">
    <text evidence="20">The sequence shown here is derived from an EMBL/GenBank/DDBJ whole genome shotgun (WGS) entry which is preliminary data.</text>
</comment>
<evidence type="ECO:0000256" key="2">
    <source>
        <dbReference type="ARBA" id="ARBA00008653"/>
    </source>
</evidence>
<dbReference type="Pfam" id="PF03147">
    <property type="entry name" value="FDX-ACB"/>
    <property type="match status" value="1"/>
</dbReference>
<dbReference type="Gene3D" id="3.30.930.10">
    <property type="entry name" value="Bira Bifunctional Protein, Domain 2"/>
    <property type="match status" value="1"/>
</dbReference>
<evidence type="ECO:0000259" key="19">
    <source>
        <dbReference type="PROSITE" id="PS51483"/>
    </source>
</evidence>
<dbReference type="PROSITE" id="PS50886">
    <property type="entry name" value="TRBD"/>
    <property type="match status" value="1"/>
</dbReference>
<dbReference type="InterPro" id="IPR045864">
    <property type="entry name" value="aa-tRNA-synth_II/BPL/LPL"/>
</dbReference>
<comment type="subunit">
    <text evidence="3 15">Tetramer of two alpha and two beta subunits.</text>
</comment>
<keyword evidence="9 15" id="KW-0067">ATP-binding</keyword>
<dbReference type="GO" id="GO:0006432">
    <property type="term" value="P:phenylalanyl-tRNA aminoacylation"/>
    <property type="evidence" value="ECO:0007669"/>
    <property type="project" value="UniProtKB-UniRule"/>
</dbReference>
<accession>A0A6M2BP96</accession>
<dbReference type="GO" id="GO:0005524">
    <property type="term" value="F:ATP binding"/>
    <property type="evidence" value="ECO:0007669"/>
    <property type="project" value="UniProtKB-UniRule"/>
</dbReference>
<evidence type="ECO:0000256" key="16">
    <source>
        <dbReference type="PROSITE-ProRule" id="PRU00209"/>
    </source>
</evidence>
<dbReference type="Pfam" id="PF03483">
    <property type="entry name" value="B3_4"/>
    <property type="match status" value="1"/>
</dbReference>
<dbReference type="FunFam" id="3.30.56.10:FF:000002">
    <property type="entry name" value="Phenylalanine--tRNA ligase beta subunit"/>
    <property type="match status" value="1"/>
</dbReference>
<dbReference type="InterPro" id="IPR005146">
    <property type="entry name" value="B3/B4_tRNA-bd"/>
</dbReference>
<evidence type="ECO:0000259" key="18">
    <source>
        <dbReference type="PROSITE" id="PS51447"/>
    </source>
</evidence>
<dbReference type="NCBIfam" id="NF045760">
    <property type="entry name" value="YtpR"/>
    <property type="match status" value="1"/>
</dbReference>
<keyword evidence="4 15" id="KW-0963">Cytoplasm</keyword>
<dbReference type="InterPro" id="IPR004532">
    <property type="entry name" value="Phe-tRNA-ligase_IIc_bsu_bact"/>
</dbReference>
<evidence type="ECO:0000256" key="13">
    <source>
        <dbReference type="ARBA" id="ARBA00023146"/>
    </source>
</evidence>
<dbReference type="Gene3D" id="2.40.50.140">
    <property type="entry name" value="Nucleic acid-binding proteins"/>
    <property type="match status" value="1"/>
</dbReference>
<feature type="binding site" evidence="15">
    <location>
        <position position="459"/>
    </location>
    <ligand>
        <name>Mg(2+)</name>
        <dbReference type="ChEBI" id="CHEBI:18420"/>
        <note>shared with alpha subunit</note>
    </ligand>
</feature>
<keyword evidence="11 16" id="KW-0694">RNA-binding</keyword>
<evidence type="ECO:0000256" key="6">
    <source>
        <dbReference type="ARBA" id="ARBA00022598"/>
    </source>
</evidence>
<sequence>MKLSENWLREWVNPSVGIEQVAERLVMGGLELEIEPALAEHIDQVVVGLIVKAERHPQADRLQVCEVDAGQTAPLQIVCGAPNARVGIKVPCALVGATLPGGMAITEARLRGVDSFGMLCSAKELTLSDKSDGLLELDADAKVGQPIGTYLNLADNILNLEITPNRGDCLSVLGLARDVAALFGVPVKRPTQAQAVVEGHQQLKVEIESLDDCPSYAGRVISRLNPKARTPDWMRERLRRSGIRSIQAIVDITNYVMLELGQPMHAFDADKLAGNLKVRRAAAGERLQLLNEQSVVCEHRELLICDDKGPVALAGVMGGLGSAVHSGSTRVFFESACFAPTAVAGSGRRHKLFSDASYRFERGVDPGLQRQALERATQLVLQICGGETHPVTQAGRSQPEAVTIRLRRSRVSQVLGLEIPAKEIEASLSRLGIGLRAEVGDAWMARVPSHRYDLRIEADLIEEVGRLYGYDRIPARPYAAQLAPSRPQESVRPLIRVKEQLAARGWQEIISLAFVEPGLQQALDLQAPSIPLDNPIADNLSVMRTTLWAGLIPAWLYNRARQQDRLRLFEAGVCFRLDGETVVETSRLAGLFAGRALPEQWGSATRPADFHDLKAEVVALLGNAARDYRYVAESHPALHPGRSARVYRGTQACGWLGELHPQLVASLDLPEAPLLFELDWEAIRGVGVPRAAALSEFPSSRRDLAIVVAESVRAEQILDCVRAAGGELLTQALIFDIYRGKGLAEGDKSVALGLLFNDASRTLTLPEIDTATSAVTQALARELKAAIRQ</sequence>
<dbReference type="HAMAP" id="MF_00283">
    <property type="entry name" value="Phe_tRNA_synth_beta1"/>
    <property type="match status" value="1"/>
</dbReference>
<evidence type="ECO:0000313" key="21">
    <source>
        <dbReference type="Proteomes" id="UP000472676"/>
    </source>
</evidence>
<dbReference type="GO" id="GO:0009328">
    <property type="term" value="C:phenylalanine-tRNA ligase complex"/>
    <property type="evidence" value="ECO:0007669"/>
    <property type="project" value="TreeGrafter"/>
</dbReference>
<evidence type="ECO:0000256" key="7">
    <source>
        <dbReference type="ARBA" id="ARBA00022723"/>
    </source>
</evidence>